<feature type="domain" description="Fibronectin type-III" evidence="2">
    <location>
        <begin position="339"/>
        <end position="451"/>
    </location>
</feature>
<evidence type="ECO:0000313" key="3">
    <source>
        <dbReference type="EMBL" id="CAF4223510.1"/>
    </source>
</evidence>
<dbReference type="PROSITE" id="PS50853">
    <property type="entry name" value="FN3"/>
    <property type="match status" value="1"/>
</dbReference>
<feature type="region of interest" description="Disordered" evidence="1">
    <location>
        <begin position="444"/>
        <end position="579"/>
    </location>
</feature>
<proteinExistence type="predicted"/>
<sequence length="620" mass="70379">QAEENRLNALKNKEKESTENKREKFKSMFDDENSNYGKSKQQNEDRINNRSTRTDLSNEDKINNRSTRTDLSNEDKDQQSNSDRIRKSSNKSDYDKTGDIELISFTVRCETVPSLNNAQNEEDASIRLFCKWASPSSSSAINYYTIERQIGDKEEWLPVGEKIDKLDNQTQLDISLLKDAGNSINKNLPSYFRLKAHLQNGQTFMSKPTDGINLNLSKEKSLIIPDVEILSPNSVQLTWSDDTNDKKIGKDDDDNKNKNDNNFKQKEKSNLYDIQKKEEQESEWEKVLEVPLSQHSARLDSLTDAKQCQFRLIPTSSEPEEITKTGTTDTISFKEKEVEPEILTVHNVNELLSSLHIVPTSSTTVDIDISEEGFKEYDSYKIEYTTSNQLNQWKQMSDITHDNPHLTIDNLKQGTDYKFRFTPMVSGTTAAKNETNSSQLSLILDVKTPSSRRGRFTQNESETPTTTSPPVSTKELFAEHEIESSAASPSNFSNKDVFTENETEGSTAVSPQLSTKEEFVENEDENSNANSSHFPSREDVNQNEDENEASVPNSPKSSSQNNINENKSETSATTSPQFRIQKLDSTSVLIEAIVPEEEPATFEDVFEVFSKKKEPQIMMM</sequence>
<evidence type="ECO:0000259" key="2">
    <source>
        <dbReference type="PROSITE" id="PS50853"/>
    </source>
</evidence>
<name>A0A820CHD0_9BILA</name>
<feature type="compositionally biased region" description="Polar residues" evidence="1">
    <location>
        <begin position="504"/>
        <end position="514"/>
    </location>
</feature>
<evidence type="ECO:0000256" key="1">
    <source>
        <dbReference type="SAM" id="MobiDB-lite"/>
    </source>
</evidence>
<feature type="non-terminal residue" evidence="3">
    <location>
        <position position="620"/>
    </location>
</feature>
<gene>
    <name evidence="3" type="ORF">OKA104_LOCUS42169</name>
</gene>
<dbReference type="InterPro" id="IPR036116">
    <property type="entry name" value="FN3_sf"/>
</dbReference>
<comment type="caution">
    <text evidence="3">The sequence shown here is derived from an EMBL/GenBank/DDBJ whole genome shotgun (WGS) entry which is preliminary data.</text>
</comment>
<feature type="compositionally biased region" description="Low complexity" evidence="1">
    <location>
        <begin position="460"/>
        <end position="475"/>
    </location>
</feature>
<feature type="non-terminal residue" evidence="3">
    <location>
        <position position="1"/>
    </location>
</feature>
<reference evidence="3" key="1">
    <citation type="submission" date="2021-02" db="EMBL/GenBank/DDBJ databases">
        <authorList>
            <person name="Nowell W R."/>
        </authorList>
    </citation>
    <scope>NUCLEOTIDE SEQUENCE</scope>
</reference>
<dbReference type="InterPro" id="IPR013783">
    <property type="entry name" value="Ig-like_fold"/>
</dbReference>
<feature type="compositionally biased region" description="Basic and acidic residues" evidence="1">
    <location>
        <begin position="41"/>
        <end position="93"/>
    </location>
</feature>
<feature type="compositionally biased region" description="Polar residues" evidence="1">
    <location>
        <begin position="550"/>
        <end position="579"/>
    </location>
</feature>
<dbReference type="EMBL" id="CAJOAY010010565">
    <property type="protein sequence ID" value="CAF4223510.1"/>
    <property type="molecule type" value="Genomic_DNA"/>
</dbReference>
<evidence type="ECO:0000313" key="4">
    <source>
        <dbReference type="Proteomes" id="UP000663881"/>
    </source>
</evidence>
<dbReference type="AlphaFoldDB" id="A0A820CHD0"/>
<feature type="region of interest" description="Disordered" evidence="1">
    <location>
        <begin position="240"/>
        <end position="271"/>
    </location>
</feature>
<dbReference type="Proteomes" id="UP000663881">
    <property type="component" value="Unassembled WGS sequence"/>
</dbReference>
<feature type="compositionally biased region" description="Basic and acidic residues" evidence="1">
    <location>
        <begin position="243"/>
        <end position="271"/>
    </location>
</feature>
<feature type="compositionally biased region" description="Basic and acidic residues" evidence="1">
    <location>
        <begin position="1"/>
        <end position="29"/>
    </location>
</feature>
<protein>
    <recommendedName>
        <fullName evidence="2">Fibronectin type-III domain-containing protein</fullName>
    </recommendedName>
</protein>
<dbReference type="CDD" id="cd00063">
    <property type="entry name" value="FN3"/>
    <property type="match status" value="1"/>
</dbReference>
<organism evidence="3 4">
    <name type="scientific">Adineta steineri</name>
    <dbReference type="NCBI Taxonomy" id="433720"/>
    <lineage>
        <taxon>Eukaryota</taxon>
        <taxon>Metazoa</taxon>
        <taxon>Spiralia</taxon>
        <taxon>Gnathifera</taxon>
        <taxon>Rotifera</taxon>
        <taxon>Eurotatoria</taxon>
        <taxon>Bdelloidea</taxon>
        <taxon>Adinetida</taxon>
        <taxon>Adinetidae</taxon>
        <taxon>Adineta</taxon>
    </lineage>
</organism>
<accession>A0A820CHD0</accession>
<feature type="region of interest" description="Disordered" evidence="1">
    <location>
        <begin position="1"/>
        <end position="93"/>
    </location>
</feature>
<dbReference type="Gene3D" id="2.60.40.10">
    <property type="entry name" value="Immunoglobulins"/>
    <property type="match status" value="2"/>
</dbReference>
<feature type="compositionally biased region" description="Polar residues" evidence="1">
    <location>
        <begin position="485"/>
        <end position="496"/>
    </location>
</feature>
<dbReference type="SUPFAM" id="SSF49265">
    <property type="entry name" value="Fibronectin type III"/>
    <property type="match status" value="1"/>
</dbReference>
<dbReference type="InterPro" id="IPR003961">
    <property type="entry name" value="FN3_dom"/>
</dbReference>